<feature type="short sequence motif" description="GXSXG" evidence="4">
    <location>
        <begin position="41"/>
        <end position="45"/>
    </location>
</feature>
<dbReference type="PANTHER" id="PTHR14226">
    <property type="entry name" value="NEUROPATHY TARGET ESTERASE/SWISS CHEESE D.MELANOGASTER"/>
    <property type="match status" value="1"/>
</dbReference>
<feature type="domain" description="PNPLA" evidence="5">
    <location>
        <begin position="10"/>
        <end position="181"/>
    </location>
</feature>
<reference evidence="7" key="1">
    <citation type="journal article" date="2019" name="Int. J. Syst. Evol. Microbiol.">
        <title>The Global Catalogue of Microorganisms (GCM) 10K type strain sequencing project: providing services to taxonomists for standard genome sequencing and annotation.</title>
        <authorList>
            <consortium name="The Broad Institute Genomics Platform"/>
            <consortium name="The Broad Institute Genome Sequencing Center for Infectious Disease"/>
            <person name="Wu L."/>
            <person name="Ma J."/>
        </authorList>
    </citation>
    <scope>NUCLEOTIDE SEQUENCE [LARGE SCALE GENOMIC DNA]</scope>
    <source>
        <strain evidence="7">CGMCC 4.7304</strain>
    </source>
</reference>
<comment type="caution">
    <text evidence="6">The sequence shown here is derived from an EMBL/GenBank/DDBJ whole genome shotgun (WGS) entry which is preliminary data.</text>
</comment>
<dbReference type="InterPro" id="IPR016035">
    <property type="entry name" value="Acyl_Trfase/lysoPLipase"/>
</dbReference>
<dbReference type="PANTHER" id="PTHR14226:SF57">
    <property type="entry name" value="BLR7027 PROTEIN"/>
    <property type="match status" value="1"/>
</dbReference>
<evidence type="ECO:0000256" key="3">
    <source>
        <dbReference type="ARBA" id="ARBA00023098"/>
    </source>
</evidence>
<evidence type="ECO:0000313" key="6">
    <source>
        <dbReference type="EMBL" id="MFC5719410.1"/>
    </source>
</evidence>
<proteinExistence type="predicted"/>
<keyword evidence="7" id="KW-1185">Reference proteome</keyword>
<dbReference type="InterPro" id="IPR002641">
    <property type="entry name" value="PNPLA_dom"/>
</dbReference>
<name>A0ABW0YYD2_9ACTN</name>
<dbReference type="Pfam" id="PF01734">
    <property type="entry name" value="Patatin"/>
    <property type="match status" value="1"/>
</dbReference>
<feature type="active site" description="Nucleophile" evidence="4">
    <location>
        <position position="43"/>
    </location>
</feature>
<dbReference type="RefSeq" id="WP_390314493.1">
    <property type="nucleotide sequence ID" value="NZ_JBHSPB010000002.1"/>
</dbReference>
<gene>
    <name evidence="6" type="ORF">ACFP1Z_04315</name>
</gene>
<evidence type="ECO:0000259" key="5">
    <source>
        <dbReference type="PROSITE" id="PS51635"/>
    </source>
</evidence>
<evidence type="ECO:0000313" key="7">
    <source>
        <dbReference type="Proteomes" id="UP001596083"/>
    </source>
</evidence>
<keyword evidence="2 4" id="KW-0442">Lipid degradation</keyword>
<keyword evidence="3 4" id="KW-0443">Lipid metabolism</keyword>
<feature type="short sequence motif" description="DGA/G" evidence="4">
    <location>
        <begin position="168"/>
        <end position="170"/>
    </location>
</feature>
<dbReference type="EMBL" id="JBHSPB010000002">
    <property type="protein sequence ID" value="MFC5719410.1"/>
    <property type="molecule type" value="Genomic_DNA"/>
</dbReference>
<accession>A0ABW0YYD2</accession>
<keyword evidence="1 4" id="KW-0378">Hydrolase</keyword>
<evidence type="ECO:0000256" key="1">
    <source>
        <dbReference type="ARBA" id="ARBA00022801"/>
    </source>
</evidence>
<dbReference type="SUPFAM" id="SSF52151">
    <property type="entry name" value="FabD/lysophospholipase-like"/>
    <property type="match status" value="1"/>
</dbReference>
<dbReference type="Proteomes" id="UP001596083">
    <property type="component" value="Unassembled WGS sequence"/>
</dbReference>
<evidence type="ECO:0000256" key="2">
    <source>
        <dbReference type="ARBA" id="ARBA00022963"/>
    </source>
</evidence>
<feature type="active site" description="Proton acceptor" evidence="4">
    <location>
        <position position="168"/>
    </location>
</feature>
<protein>
    <submittedName>
        <fullName evidence="6">Patatin-like phospholipase family protein</fullName>
    </submittedName>
</protein>
<feature type="short sequence motif" description="GXGXXG" evidence="4">
    <location>
        <begin position="14"/>
        <end position="19"/>
    </location>
</feature>
<dbReference type="PROSITE" id="PS51635">
    <property type="entry name" value="PNPLA"/>
    <property type="match status" value="1"/>
</dbReference>
<dbReference type="InterPro" id="IPR050301">
    <property type="entry name" value="NTE"/>
</dbReference>
<sequence>MHTLPGRTAFVLGGGGSLGGYEAGMLRALIEAGIRPDVVIGTSIGSVQGAIAAAHPGPDALAVLDRLWSQLTGKRVMHASARGVVSSLARRRNHIASNQCLREVLADVIGEERRFEDLKVPFQCVATSVERAAARYFDAGPLVPALMASCAVPGLWPPAEIDGEHYYDGGLVESIPVRRALTLGADTVYVLHVGRIEHPPAVPRSLREVASVSFEISRRHGLADAVAEAPPGVTVHILPSGQDSKAAPRPHRLHRGATAELESIHRHIDSAYRATRAFLLDHPPAPANTPQPVAVTAET</sequence>
<evidence type="ECO:0000256" key="4">
    <source>
        <dbReference type="PROSITE-ProRule" id="PRU01161"/>
    </source>
</evidence>
<organism evidence="6 7">
    <name type="scientific">Streptomyces gamaensis</name>
    <dbReference type="NCBI Taxonomy" id="1763542"/>
    <lineage>
        <taxon>Bacteria</taxon>
        <taxon>Bacillati</taxon>
        <taxon>Actinomycetota</taxon>
        <taxon>Actinomycetes</taxon>
        <taxon>Kitasatosporales</taxon>
        <taxon>Streptomycetaceae</taxon>
        <taxon>Streptomyces</taxon>
    </lineage>
</organism>
<dbReference type="Gene3D" id="3.40.1090.10">
    <property type="entry name" value="Cytosolic phospholipase A2 catalytic domain"/>
    <property type="match status" value="2"/>
</dbReference>